<protein>
    <submittedName>
        <fullName evidence="2">PrkA family serine protein kinase</fullName>
    </submittedName>
</protein>
<keyword evidence="3" id="KW-1185">Reference proteome</keyword>
<evidence type="ECO:0000313" key="3">
    <source>
        <dbReference type="Proteomes" id="UP001208017"/>
    </source>
</evidence>
<keyword evidence="2" id="KW-0808">Transferase</keyword>
<comment type="caution">
    <text evidence="2">The sequence shown here is derived from an EMBL/GenBank/DDBJ whole genome shotgun (WGS) entry which is preliminary data.</text>
</comment>
<dbReference type="SUPFAM" id="SSF52540">
    <property type="entry name" value="P-loop containing nucleoside triphosphate hydrolases"/>
    <property type="match status" value="1"/>
</dbReference>
<dbReference type="EMBL" id="JAPMLT010000005">
    <property type="protein sequence ID" value="MCX7570633.1"/>
    <property type="molecule type" value="Genomic_DNA"/>
</dbReference>
<dbReference type="Pfam" id="PF08298">
    <property type="entry name" value="AAA_PrkA"/>
    <property type="match status" value="1"/>
</dbReference>
<dbReference type="PANTHER" id="PTHR30267">
    <property type="entry name" value="PROTEIN KINASE PRKA"/>
    <property type="match status" value="1"/>
</dbReference>
<dbReference type="Proteomes" id="UP001208017">
    <property type="component" value="Unassembled WGS sequence"/>
</dbReference>
<dbReference type="InterPro" id="IPR010650">
    <property type="entry name" value="PrkA_C"/>
</dbReference>
<dbReference type="PANTHER" id="PTHR30267:SF2">
    <property type="entry name" value="PROTEIN PRKA"/>
    <property type="match status" value="1"/>
</dbReference>
<gene>
    <name evidence="2" type="ORF">OS242_11720</name>
</gene>
<proteinExistence type="predicted"/>
<keyword evidence="2" id="KW-0418">Kinase</keyword>
<evidence type="ECO:0000259" key="1">
    <source>
        <dbReference type="SMART" id="SM00763"/>
    </source>
</evidence>
<dbReference type="SMART" id="SM00763">
    <property type="entry name" value="AAA_PrkA"/>
    <property type="match status" value="1"/>
</dbReference>
<accession>A0ABT3X131</accession>
<dbReference type="GO" id="GO:0016301">
    <property type="term" value="F:kinase activity"/>
    <property type="evidence" value="ECO:0007669"/>
    <property type="project" value="UniProtKB-KW"/>
</dbReference>
<dbReference type="RefSeq" id="WP_267151881.1">
    <property type="nucleotide sequence ID" value="NZ_JAPMLT010000005.1"/>
</dbReference>
<dbReference type="Pfam" id="PF06798">
    <property type="entry name" value="PrkA"/>
    <property type="match status" value="1"/>
</dbReference>
<dbReference type="InterPro" id="IPR013153">
    <property type="entry name" value="Prk_AAA"/>
</dbReference>
<reference evidence="2 3" key="1">
    <citation type="submission" date="2022-11" db="EMBL/GenBank/DDBJ databases">
        <title>Study of microbial diversity in lake waters.</title>
        <authorList>
            <person name="Zhang J."/>
        </authorList>
    </citation>
    <scope>NUCLEOTIDE SEQUENCE [LARGE SCALE GENOMIC DNA]</scope>
    <source>
        <strain evidence="2 3">DT12</strain>
    </source>
</reference>
<name>A0ABT3X131_9BACL</name>
<dbReference type="Gene3D" id="3.40.50.300">
    <property type="entry name" value="P-loop containing nucleotide triphosphate hydrolases"/>
    <property type="match status" value="1"/>
</dbReference>
<dbReference type="PIRSF" id="PIRSF000549">
    <property type="entry name" value="Ser_prot_kin"/>
    <property type="match status" value="1"/>
</dbReference>
<evidence type="ECO:0000313" key="2">
    <source>
        <dbReference type="EMBL" id="MCX7570633.1"/>
    </source>
</evidence>
<sequence>MDLLNRLTAYRAQEEKLRWEGTFLDYLDIVRKNPKVAQSAHARVYNMIAAAGISTDEDGRKHYKFFENEIFGLEGSIERLVEEYFHSAARRLDVRKRILLLMGPVSGGKSTLVTMLKKGLESYSRTDEGALYAIKGCPMHEEPLHLIPSELRPEFEQEFGVIIEGNLCPHCRLRLSTEYGGRIEEMEVERIVLSEDERVGIGTFSPSDPKSQDIADLTGSIDFSTIAEYGSESDPRAYRFDGELNKANRGLMEFQEMLKCDEKFLWHLLSLTQEGNFKAGRFALISADEMIVAHTNETEYKTFIANKKNEALQSRMIVMPIPYNLRVTDEVRIYDKLIKQSDMRHVHVAPHAMKTAAIFSILTRLKESKKQGMDLLKKLKLYDGDAVEGYKEKDIQELRNEAHDEGMGGIDPRYIINRISSALIRRDTNCINALDVLRAIKEGLDQHASITKEDKERLMNFIAIARKEYDESAKKEVQKAFVYSYEESAKTLLENYLDNVESYCSWKKMKDPITGEEVDPDEKLMRSIEEQIGISENAKKAFREEILIRISTYARRGKKFEYNSHERLREAIERKLFSDLKDVVKITTSSKTPDALTLKKINEVTERLIEDHDYCPVCANELLRYTGSLLNR</sequence>
<dbReference type="InterPro" id="IPR027417">
    <property type="entry name" value="P-loop_NTPase"/>
</dbReference>
<organism evidence="2 3">
    <name type="scientific">Tumebacillus lacus</name>
    <dbReference type="NCBI Taxonomy" id="2995335"/>
    <lineage>
        <taxon>Bacteria</taxon>
        <taxon>Bacillati</taxon>
        <taxon>Bacillota</taxon>
        <taxon>Bacilli</taxon>
        <taxon>Bacillales</taxon>
        <taxon>Alicyclobacillaceae</taxon>
        <taxon>Tumebacillus</taxon>
    </lineage>
</organism>
<dbReference type="InterPro" id="IPR016230">
    <property type="entry name" value="PrkA/YeaG"/>
</dbReference>
<feature type="domain" description="PrkA AAA" evidence="1">
    <location>
        <begin position="21"/>
        <end position="372"/>
    </location>
</feature>